<dbReference type="InterPro" id="IPR001360">
    <property type="entry name" value="Glyco_hydro_1"/>
</dbReference>
<evidence type="ECO:0000256" key="8">
    <source>
        <dbReference type="RuleBase" id="RU003690"/>
    </source>
</evidence>
<reference evidence="11" key="1">
    <citation type="submission" date="2025-08" db="UniProtKB">
        <authorList>
            <consortium name="RefSeq"/>
        </authorList>
    </citation>
    <scope>IDENTIFICATION</scope>
    <source>
        <strain evidence="11">USDA-PBARC FA_bdor</strain>
        <tissue evidence="11">Whole organism</tissue>
    </source>
</reference>
<keyword evidence="5" id="KW-0325">Glycoprotein</keyword>
<evidence type="ECO:0000256" key="6">
    <source>
        <dbReference type="ARBA" id="ARBA00023295"/>
    </source>
</evidence>
<evidence type="ECO:0000256" key="1">
    <source>
        <dbReference type="ARBA" id="ARBA00010838"/>
    </source>
</evidence>
<dbReference type="Proteomes" id="UP000694866">
    <property type="component" value="Unplaced"/>
</dbReference>
<evidence type="ECO:0000313" key="11">
    <source>
        <dbReference type="RefSeq" id="XP_011303233.1"/>
    </source>
</evidence>
<dbReference type="GeneID" id="105266618"/>
<evidence type="ECO:0000256" key="4">
    <source>
        <dbReference type="ARBA" id="ARBA00022801"/>
    </source>
</evidence>
<dbReference type="PROSITE" id="PS00572">
    <property type="entry name" value="GLYCOSYL_HYDROL_F1_1"/>
    <property type="match status" value="1"/>
</dbReference>
<dbReference type="PRINTS" id="PR00131">
    <property type="entry name" value="GLHYDRLASE1"/>
</dbReference>
<dbReference type="Gene3D" id="3.20.20.80">
    <property type="entry name" value="Glycosidases"/>
    <property type="match status" value="1"/>
</dbReference>
<comment type="subunit">
    <text evidence="2">Homodimer.</text>
</comment>
<accession>A0A9R1U0K6</accession>
<dbReference type="AlphaFoldDB" id="A0A9R1U0K6"/>
<proteinExistence type="inferred from homology"/>
<dbReference type="KEGG" id="fas:105266618"/>
<protein>
    <recommendedName>
        <fullName evidence="3">beta-glucosidase</fullName>
        <ecNumber evidence="3">3.2.1.21</ecNumber>
    </recommendedName>
</protein>
<dbReference type="RefSeq" id="XP_011303233.1">
    <property type="nucleotide sequence ID" value="XM_011304931.1"/>
</dbReference>
<dbReference type="GO" id="GO:0008422">
    <property type="term" value="F:beta-glucosidase activity"/>
    <property type="evidence" value="ECO:0007669"/>
    <property type="project" value="TreeGrafter"/>
</dbReference>
<dbReference type="Pfam" id="PF00232">
    <property type="entry name" value="Glyco_hydro_1"/>
    <property type="match status" value="1"/>
</dbReference>
<dbReference type="PANTHER" id="PTHR10353">
    <property type="entry name" value="GLYCOSYL HYDROLASE"/>
    <property type="match status" value="1"/>
</dbReference>
<keyword evidence="6" id="KW-0326">Glycosidase</keyword>
<gene>
    <name evidence="11" type="primary">LOC105266618</name>
</gene>
<evidence type="ECO:0000313" key="10">
    <source>
        <dbReference type="Proteomes" id="UP000694866"/>
    </source>
</evidence>
<dbReference type="SUPFAM" id="SSF51445">
    <property type="entry name" value="(Trans)glycosidases"/>
    <property type="match status" value="1"/>
</dbReference>
<keyword evidence="9" id="KW-0732">Signal</keyword>
<dbReference type="InterPro" id="IPR018120">
    <property type="entry name" value="Glyco_hydro_1_AS"/>
</dbReference>
<evidence type="ECO:0000256" key="9">
    <source>
        <dbReference type="SAM" id="SignalP"/>
    </source>
</evidence>
<name>A0A9R1U0K6_9HYME</name>
<feature type="chain" id="PRO_5040191998" description="beta-glucosidase" evidence="9">
    <location>
        <begin position="19"/>
        <end position="504"/>
    </location>
</feature>
<dbReference type="FunFam" id="3.20.20.80:FF:000013">
    <property type="entry name" value="lactase-phlorizin hydrolase"/>
    <property type="match status" value="1"/>
</dbReference>
<evidence type="ECO:0000256" key="2">
    <source>
        <dbReference type="ARBA" id="ARBA00011738"/>
    </source>
</evidence>
<keyword evidence="10" id="KW-1185">Reference proteome</keyword>
<dbReference type="GO" id="GO:0005975">
    <property type="term" value="P:carbohydrate metabolic process"/>
    <property type="evidence" value="ECO:0007669"/>
    <property type="project" value="InterPro"/>
</dbReference>
<dbReference type="PANTHER" id="PTHR10353:SF36">
    <property type="entry name" value="LP05116P"/>
    <property type="match status" value="1"/>
</dbReference>
<evidence type="ECO:0000256" key="7">
    <source>
        <dbReference type="PROSITE-ProRule" id="PRU10055"/>
    </source>
</evidence>
<feature type="signal peptide" evidence="9">
    <location>
        <begin position="1"/>
        <end position="18"/>
    </location>
</feature>
<comment type="similarity">
    <text evidence="1 8">Belongs to the glycosyl hydrolase 1 family.</text>
</comment>
<dbReference type="InterPro" id="IPR017853">
    <property type="entry name" value="GH"/>
</dbReference>
<sequence length="504" mass="57799">MQMIFALIVVHILRGVLAQDELSLAFPDGFSIGAGTSAYQIEGAWNVSDKAENVWDYLLHKCPSLSNNNDTGDIACDSYHKYKEDVQIAKNMGLHHYRFSISWSRVLPTGTPDIISKDGIQYYKNLIDELLKNGIEPFVTLHHFDDLQLLVNKTGGWANESMVEYFAEYSRVMFRELGPKVKFWSTFNEVNIFCKWFAYLNETTPDTAYRASYLCAHNVLKAHARAYHIYDEEFRSIQHGQIGLIISSAYYIPKTAGDTESTDIAFDFNTAWVMNPVYSKKGGYPEVMKQRIAENSRAEGLVSSRLPEFSDKWINYIQGTADYLGLNHYITTLVEPVKKSNGRWYDDAGVIFSNDPSWKLTAIGWGVVPESMSALLRKISKDYNNPPVYILENGASEIADFMDIDRIAYLYSYMKEVLMAKRDGCDVRAYTVWSFLDNYEWFNGYAQTFGLIHVDFKDPNRKRTPKLSSHWLKIILSEGKLLPYKENLLEDYGNELEKTIEALD</sequence>
<keyword evidence="4" id="KW-0378">Hydrolase</keyword>
<evidence type="ECO:0000256" key="3">
    <source>
        <dbReference type="ARBA" id="ARBA00012744"/>
    </source>
</evidence>
<organism evidence="10 11">
    <name type="scientific">Fopius arisanus</name>
    <dbReference type="NCBI Taxonomy" id="64838"/>
    <lineage>
        <taxon>Eukaryota</taxon>
        <taxon>Metazoa</taxon>
        <taxon>Ecdysozoa</taxon>
        <taxon>Arthropoda</taxon>
        <taxon>Hexapoda</taxon>
        <taxon>Insecta</taxon>
        <taxon>Pterygota</taxon>
        <taxon>Neoptera</taxon>
        <taxon>Endopterygota</taxon>
        <taxon>Hymenoptera</taxon>
        <taxon>Apocrita</taxon>
        <taxon>Ichneumonoidea</taxon>
        <taxon>Braconidae</taxon>
        <taxon>Opiinae</taxon>
        <taxon>Fopius</taxon>
    </lineage>
</organism>
<evidence type="ECO:0000256" key="5">
    <source>
        <dbReference type="ARBA" id="ARBA00023180"/>
    </source>
</evidence>
<dbReference type="OrthoDB" id="65569at2759"/>
<feature type="active site" description="Nucleophile" evidence="7">
    <location>
        <position position="392"/>
    </location>
</feature>
<dbReference type="EC" id="3.2.1.21" evidence="3"/>